<dbReference type="AlphaFoldDB" id="A0A0P9JUE5"/>
<dbReference type="InterPro" id="IPR038731">
    <property type="entry name" value="RgtA/B/C-like"/>
</dbReference>
<feature type="transmembrane region" description="Helical" evidence="1">
    <location>
        <begin position="398"/>
        <end position="416"/>
    </location>
</feature>
<proteinExistence type="predicted"/>
<dbReference type="PATRIC" id="fig|199198.5.peg.1752"/>
<organism evidence="3 4">
    <name type="scientific">Pseudomonas syringae pv. aceris</name>
    <dbReference type="NCBI Taxonomy" id="199198"/>
    <lineage>
        <taxon>Bacteria</taxon>
        <taxon>Pseudomonadati</taxon>
        <taxon>Pseudomonadota</taxon>
        <taxon>Gammaproteobacteria</taxon>
        <taxon>Pseudomonadales</taxon>
        <taxon>Pseudomonadaceae</taxon>
        <taxon>Pseudomonas</taxon>
        <taxon>Pseudomonas syringae</taxon>
    </lineage>
</organism>
<feature type="transmembrane region" description="Helical" evidence="1">
    <location>
        <begin position="437"/>
        <end position="455"/>
    </location>
</feature>
<feature type="transmembrane region" description="Helical" evidence="1">
    <location>
        <begin position="197"/>
        <end position="228"/>
    </location>
</feature>
<feature type="transmembrane region" description="Helical" evidence="1">
    <location>
        <begin position="362"/>
        <end position="386"/>
    </location>
</feature>
<feature type="transmembrane region" description="Helical" evidence="1">
    <location>
        <begin position="240"/>
        <end position="261"/>
    </location>
</feature>
<feature type="transmembrane region" description="Helical" evidence="1">
    <location>
        <begin position="148"/>
        <end position="167"/>
    </location>
</feature>
<name>A0A0P9JUE5_PSESX</name>
<feature type="transmembrane region" description="Helical" evidence="1">
    <location>
        <begin position="20"/>
        <end position="38"/>
    </location>
</feature>
<evidence type="ECO:0000256" key="1">
    <source>
        <dbReference type="SAM" id="Phobius"/>
    </source>
</evidence>
<feature type="domain" description="Glycosyltransferase RgtA/B/C/D-like" evidence="2">
    <location>
        <begin position="119"/>
        <end position="257"/>
    </location>
</feature>
<feature type="transmembrane region" description="Helical" evidence="1">
    <location>
        <begin position="307"/>
        <end position="324"/>
    </location>
</feature>
<feature type="transmembrane region" description="Helical" evidence="1">
    <location>
        <begin position="330"/>
        <end position="350"/>
    </location>
</feature>
<keyword evidence="1" id="KW-0472">Membrane</keyword>
<feature type="transmembrane region" description="Helical" evidence="1">
    <location>
        <begin position="115"/>
        <end position="136"/>
    </location>
</feature>
<accession>A0A0P9JUE5</accession>
<protein>
    <recommendedName>
        <fullName evidence="2">Glycosyltransferase RgtA/B/C/D-like domain-containing protein</fullName>
    </recommendedName>
</protein>
<reference evidence="3 4" key="1">
    <citation type="submission" date="2015-09" db="EMBL/GenBank/DDBJ databases">
        <title>Genome announcement of multiple Pseudomonas syringae strains.</title>
        <authorList>
            <person name="Thakur S."/>
            <person name="Wang P.W."/>
            <person name="Gong Y."/>
            <person name="Weir B.S."/>
            <person name="Guttman D.S."/>
        </authorList>
    </citation>
    <scope>NUCLEOTIDE SEQUENCE [LARGE SCALE GENOMIC DNA]</scope>
    <source>
        <strain evidence="3 4">ICMP2802</strain>
    </source>
</reference>
<dbReference type="Proteomes" id="UP000050297">
    <property type="component" value="Unassembled WGS sequence"/>
</dbReference>
<keyword evidence="1" id="KW-1133">Transmembrane helix</keyword>
<gene>
    <name evidence="3" type="ORF">ALO91_04791</name>
</gene>
<keyword evidence="1" id="KW-0812">Transmembrane</keyword>
<sequence>MYVFENNYSHRQTGAKDIPYQLILALGYFLLLAIWSAGTPFNGAPDEATHFFLLEYIKTFHSIPNATEPVQAFTGSISGHTWQQGAFWYHGLPFPHVLGALVTSYSFSWMLPSELAYLAARCFNWILGAVFICALFRIAHRMGMPKKAATLAALAVALMPQVSFVFSYFNSDAFGVMSVALLISALLGFLRSTNKLTAICLGCAIGLMFLAKLYLLPALVFVAVMLTAHHFLGRKSLTSYFTTMIIFAAIICVPMLLITYIKFGEITGISGQIDFVALHKNNSAAGFGTCYIRCPGYLFNMETITPWLNLTLLSYFSTSGWMNIFLPSTYYMGAAIIFIMLVIASLIQTGRAYARDERRLFFLNYLLPLIMTLGLFPSIIILSLLASQNSLPQPQGRYLFVTIPFLSILLAFASMSHARAKNAASFARDARSSRFHLKWLLMVVVWMAWTNLVAWKENALSPMNIQKSVIGRSVTEAVMTSDATKNTGNLSFSAAQLTERLSITNGDFFIKAPLGQPNATGTYDEIRQTPDGLFLRGWSVPPANGGSPEYVIAAEAGKIIGAIKVEVKRADVADALADKAALRSGYEGVITVAPQPDKCDLKLYTVSSSFKIFAMPDVCEFISRSSH</sequence>
<feature type="transmembrane region" description="Helical" evidence="1">
    <location>
        <begin position="173"/>
        <end position="190"/>
    </location>
</feature>
<evidence type="ECO:0000313" key="3">
    <source>
        <dbReference type="EMBL" id="KPW20000.1"/>
    </source>
</evidence>
<dbReference type="EMBL" id="LJPM01000268">
    <property type="protein sequence ID" value="KPW20000.1"/>
    <property type="molecule type" value="Genomic_DNA"/>
</dbReference>
<evidence type="ECO:0000259" key="2">
    <source>
        <dbReference type="Pfam" id="PF13231"/>
    </source>
</evidence>
<comment type="caution">
    <text evidence="3">The sequence shown here is derived from an EMBL/GenBank/DDBJ whole genome shotgun (WGS) entry which is preliminary data.</text>
</comment>
<dbReference type="Pfam" id="PF13231">
    <property type="entry name" value="PMT_2"/>
    <property type="match status" value="1"/>
</dbReference>
<evidence type="ECO:0000313" key="4">
    <source>
        <dbReference type="Proteomes" id="UP000050297"/>
    </source>
</evidence>